<keyword evidence="2" id="KW-1185">Reference proteome</keyword>
<dbReference type="Gramene" id="ESR35884">
    <property type="protein sequence ID" value="ESR35884"/>
    <property type="gene ID" value="CICLE_v10029740mg"/>
</dbReference>
<dbReference type="AlphaFoldDB" id="V4U9D0"/>
<organism evidence="1 2">
    <name type="scientific">Citrus clementina</name>
    <name type="common">Clementine</name>
    <name type="synonym">Citrus deliciosa x Citrus sinensis</name>
    <dbReference type="NCBI Taxonomy" id="85681"/>
    <lineage>
        <taxon>Eukaryota</taxon>
        <taxon>Viridiplantae</taxon>
        <taxon>Streptophyta</taxon>
        <taxon>Embryophyta</taxon>
        <taxon>Tracheophyta</taxon>
        <taxon>Spermatophyta</taxon>
        <taxon>Magnoliopsida</taxon>
        <taxon>eudicotyledons</taxon>
        <taxon>Gunneridae</taxon>
        <taxon>Pentapetalae</taxon>
        <taxon>rosids</taxon>
        <taxon>malvids</taxon>
        <taxon>Sapindales</taxon>
        <taxon>Rutaceae</taxon>
        <taxon>Aurantioideae</taxon>
        <taxon>Citrus</taxon>
    </lineage>
</organism>
<dbReference type="KEGG" id="cic:CICLE_v10029740mg"/>
<gene>
    <name evidence="1" type="ORF">CICLE_v10029740mg</name>
</gene>
<dbReference type="Proteomes" id="UP000030687">
    <property type="component" value="Unassembled WGS sequence"/>
</dbReference>
<evidence type="ECO:0000313" key="1">
    <source>
        <dbReference type="EMBL" id="ESR35884.1"/>
    </source>
</evidence>
<sequence>MATRYCHLQRNNVLKFLTCLLPLHASFRFRLRDKLMRYQSQFRQKGLASTPPCNCLCICYCPLSPPRFCPQDN</sequence>
<reference evidence="1 2" key="1">
    <citation type="submission" date="2013-10" db="EMBL/GenBank/DDBJ databases">
        <authorList>
            <consortium name="International Citrus Genome Consortium"/>
            <person name="Jenkins J."/>
            <person name="Schmutz J."/>
            <person name="Prochnik S."/>
            <person name="Rokhsar D."/>
            <person name="Gmitter F."/>
            <person name="Ollitrault P."/>
            <person name="Machado M."/>
            <person name="Talon M."/>
            <person name="Wincker P."/>
            <person name="Jaillon O."/>
            <person name="Morgante M."/>
        </authorList>
    </citation>
    <scope>NUCLEOTIDE SEQUENCE</scope>
    <source>
        <strain evidence="2">cv. Clemenules</strain>
    </source>
</reference>
<accession>V4U9D0</accession>
<evidence type="ECO:0000313" key="2">
    <source>
        <dbReference type="Proteomes" id="UP000030687"/>
    </source>
</evidence>
<dbReference type="EMBL" id="KI536978">
    <property type="protein sequence ID" value="ESR35884.1"/>
    <property type="molecule type" value="Genomic_DNA"/>
</dbReference>
<proteinExistence type="predicted"/>
<name>V4U9D0_CITCL</name>
<dbReference type="InParanoid" id="V4U9D0"/>
<protein>
    <submittedName>
        <fullName evidence="1">Uncharacterized protein</fullName>
    </submittedName>
</protein>